<dbReference type="GO" id="GO:0019878">
    <property type="term" value="P:lysine biosynthetic process via aminoadipic acid"/>
    <property type="evidence" value="ECO:0007669"/>
    <property type="project" value="TreeGrafter"/>
</dbReference>
<dbReference type="InterPro" id="IPR037143">
    <property type="entry name" value="4-PPantetheinyl_Trfase_dom_sf"/>
</dbReference>
<evidence type="ECO:0000313" key="10">
    <source>
        <dbReference type="Proteomes" id="UP000187367"/>
    </source>
</evidence>
<comment type="caution">
    <text evidence="9">The sequence shown here is derived from an EMBL/GenBank/DDBJ whole genome shotgun (WGS) entry which is preliminary data.</text>
</comment>
<evidence type="ECO:0000256" key="3">
    <source>
        <dbReference type="ARBA" id="ARBA00022679"/>
    </source>
</evidence>
<dbReference type="GO" id="GO:0006633">
    <property type="term" value="P:fatty acid biosynthetic process"/>
    <property type="evidence" value="ECO:0007669"/>
    <property type="project" value="InterPro"/>
</dbReference>
<sequence>MKIYAVYMDQLPGSDQFQRMMDMVSEEKRKKVNRYKFPEDANRTLIGEVLIRHIIKETFDLPNEQITFTEGRYGKPSVAGLPDFHFNISHSGKWIVCGAGSTPIGVDVEKIKPINFAIAERFFSPSEHRDLMEKKEAERLSYFYHLWTMKESFIKQAGKGLSLPLDSFSVKLGEQGRASIETPPDYPPCYIKTYDIDPGYKMAVCTAADDFSNGIVMKSYDEL</sequence>
<reference evidence="9 10" key="1">
    <citation type="submission" date="2017-01" db="EMBL/GenBank/DDBJ databases">
        <title>Bacillus phylogenomics.</title>
        <authorList>
            <person name="Dunlap C."/>
        </authorList>
    </citation>
    <scope>NUCLEOTIDE SEQUENCE [LARGE SCALE GENOMIC DNA]</scope>
    <source>
        <strain evidence="9 10">NRRL B-41282</strain>
    </source>
</reference>
<keyword evidence="5" id="KW-0460">Magnesium</keyword>
<dbReference type="GO" id="GO:0005829">
    <property type="term" value="C:cytosol"/>
    <property type="evidence" value="ECO:0007669"/>
    <property type="project" value="TreeGrafter"/>
</dbReference>
<feature type="domain" description="4'-phosphopantetheinyl transferase N-terminal" evidence="8">
    <location>
        <begin position="12"/>
        <end position="99"/>
    </location>
</feature>
<name>A0A1R1QP51_9BACI</name>
<dbReference type="GO" id="GO:0008897">
    <property type="term" value="F:holo-[acyl-carrier-protein] synthase activity"/>
    <property type="evidence" value="ECO:0007669"/>
    <property type="project" value="InterPro"/>
</dbReference>
<dbReference type="Gene3D" id="3.90.470.20">
    <property type="entry name" value="4'-phosphopantetheinyl transferase domain"/>
    <property type="match status" value="2"/>
</dbReference>
<keyword evidence="6" id="KW-0045">Antibiotic biosynthesis</keyword>
<dbReference type="InterPro" id="IPR008278">
    <property type="entry name" value="4-PPantetheinyl_Trfase_dom"/>
</dbReference>
<dbReference type="InterPro" id="IPR050559">
    <property type="entry name" value="P-Pant_transferase_sf"/>
</dbReference>
<evidence type="ECO:0000313" key="9">
    <source>
        <dbReference type="EMBL" id="OMI06440.1"/>
    </source>
</evidence>
<accession>A0A1R1S3F3</accession>
<dbReference type="Pfam" id="PF22624">
    <property type="entry name" value="AASDHPPT_N"/>
    <property type="match status" value="1"/>
</dbReference>
<dbReference type="InterPro" id="IPR055066">
    <property type="entry name" value="AASDHPPT_N"/>
</dbReference>
<evidence type="ECO:0000256" key="5">
    <source>
        <dbReference type="ARBA" id="ARBA00022842"/>
    </source>
</evidence>
<dbReference type="RefSeq" id="WP_076758215.1">
    <property type="nucleotide sequence ID" value="NZ_JARMMH010000014.1"/>
</dbReference>
<evidence type="ECO:0000256" key="1">
    <source>
        <dbReference type="ARBA" id="ARBA00001946"/>
    </source>
</evidence>
<evidence type="ECO:0000259" key="8">
    <source>
        <dbReference type="Pfam" id="PF22624"/>
    </source>
</evidence>
<evidence type="ECO:0000256" key="6">
    <source>
        <dbReference type="ARBA" id="ARBA00023194"/>
    </source>
</evidence>
<dbReference type="GO" id="GO:0017000">
    <property type="term" value="P:antibiotic biosynthetic process"/>
    <property type="evidence" value="ECO:0007669"/>
    <property type="project" value="UniProtKB-KW"/>
</dbReference>
<gene>
    <name evidence="9" type="ORF">BW143_08860</name>
</gene>
<keyword evidence="4" id="KW-0479">Metal-binding</keyword>
<evidence type="ECO:0000256" key="4">
    <source>
        <dbReference type="ARBA" id="ARBA00022723"/>
    </source>
</evidence>
<dbReference type="InterPro" id="IPR004568">
    <property type="entry name" value="Ppantetheine-prot_Trfase_dom"/>
</dbReference>
<keyword evidence="10" id="KW-1185">Reference proteome</keyword>
<comment type="similarity">
    <text evidence="2">Belongs to the P-Pant transferase superfamily. Gsp/Sfp/HetI/AcpT family.</text>
</comment>
<dbReference type="SUPFAM" id="SSF56214">
    <property type="entry name" value="4'-phosphopantetheinyl transferase"/>
    <property type="match status" value="2"/>
</dbReference>
<dbReference type="Proteomes" id="UP000187367">
    <property type="component" value="Unassembled WGS sequence"/>
</dbReference>
<dbReference type="AlphaFoldDB" id="A0A1R1QP51"/>
<accession>A0A1R1QP51</accession>
<dbReference type="EMBL" id="MTJL01000015">
    <property type="protein sequence ID" value="OMI06440.1"/>
    <property type="molecule type" value="Genomic_DNA"/>
</dbReference>
<dbReference type="GO" id="GO:0000287">
    <property type="term" value="F:magnesium ion binding"/>
    <property type="evidence" value="ECO:0007669"/>
    <property type="project" value="InterPro"/>
</dbReference>
<evidence type="ECO:0000259" key="7">
    <source>
        <dbReference type="Pfam" id="PF01648"/>
    </source>
</evidence>
<protein>
    <submittedName>
        <fullName evidence="9">4'-phosphopantetheinyl transferase</fullName>
    </submittedName>
</protein>
<dbReference type="OrthoDB" id="9808281at2"/>
<dbReference type="Pfam" id="PF01648">
    <property type="entry name" value="ACPS"/>
    <property type="match status" value="1"/>
</dbReference>
<evidence type="ECO:0000256" key="2">
    <source>
        <dbReference type="ARBA" id="ARBA00010990"/>
    </source>
</evidence>
<dbReference type="PANTHER" id="PTHR12215">
    <property type="entry name" value="PHOSPHOPANTETHEINE TRANSFERASE"/>
    <property type="match status" value="1"/>
</dbReference>
<feature type="domain" description="4'-phosphopantetheinyl transferase" evidence="7">
    <location>
        <begin position="103"/>
        <end position="205"/>
    </location>
</feature>
<organism evidence="9 10">
    <name type="scientific">Bacillus swezeyi</name>
    <dbReference type="NCBI Taxonomy" id="1925020"/>
    <lineage>
        <taxon>Bacteria</taxon>
        <taxon>Bacillati</taxon>
        <taxon>Bacillota</taxon>
        <taxon>Bacilli</taxon>
        <taxon>Bacillales</taxon>
        <taxon>Bacillaceae</taxon>
        <taxon>Bacillus</taxon>
    </lineage>
</organism>
<proteinExistence type="inferred from homology"/>
<dbReference type="PANTHER" id="PTHR12215:SF10">
    <property type="entry name" value="L-AMINOADIPATE-SEMIALDEHYDE DEHYDROGENASE-PHOSPHOPANTETHEINYL TRANSFERASE"/>
    <property type="match status" value="1"/>
</dbReference>
<keyword evidence="3 9" id="KW-0808">Transferase</keyword>
<comment type="cofactor">
    <cofactor evidence="1">
        <name>Mg(2+)</name>
        <dbReference type="ChEBI" id="CHEBI:18420"/>
    </cofactor>
</comment>
<dbReference type="NCBIfam" id="TIGR00556">
    <property type="entry name" value="pantethn_trn"/>
    <property type="match status" value="1"/>
</dbReference>